<feature type="transmembrane region" description="Helical" evidence="7">
    <location>
        <begin position="96"/>
        <end position="116"/>
    </location>
</feature>
<gene>
    <name evidence="7" type="primary">lgt</name>
    <name evidence="8" type="ORF">GGR27_002570</name>
</gene>
<dbReference type="RefSeq" id="WP_168037816.1">
    <property type="nucleotide sequence ID" value="NZ_JAATJH010000004.1"/>
</dbReference>
<dbReference type="Pfam" id="PF01790">
    <property type="entry name" value="LGT"/>
    <property type="match status" value="1"/>
</dbReference>
<proteinExistence type="inferred from homology"/>
<evidence type="ECO:0000256" key="3">
    <source>
        <dbReference type="ARBA" id="ARBA00022679"/>
    </source>
</evidence>
<dbReference type="HAMAP" id="MF_01147">
    <property type="entry name" value="Lgt"/>
    <property type="match status" value="1"/>
</dbReference>
<comment type="catalytic activity">
    <reaction evidence="7">
        <text>L-cysteinyl-[prolipoprotein] + a 1,2-diacyl-sn-glycero-3-phospho-(1'-sn-glycerol) = an S-1,2-diacyl-sn-glyceryl-L-cysteinyl-[prolipoprotein] + sn-glycerol 1-phosphate + H(+)</text>
        <dbReference type="Rhea" id="RHEA:56712"/>
        <dbReference type="Rhea" id="RHEA-COMP:14679"/>
        <dbReference type="Rhea" id="RHEA-COMP:14680"/>
        <dbReference type="ChEBI" id="CHEBI:15378"/>
        <dbReference type="ChEBI" id="CHEBI:29950"/>
        <dbReference type="ChEBI" id="CHEBI:57685"/>
        <dbReference type="ChEBI" id="CHEBI:64716"/>
        <dbReference type="ChEBI" id="CHEBI:140658"/>
        <dbReference type="EC" id="2.5.1.145"/>
    </reaction>
</comment>
<comment type="similarity">
    <text evidence="1 7">Belongs to the Lgt family.</text>
</comment>
<keyword evidence="3 7" id="KW-0808">Transferase</keyword>
<dbReference type="EC" id="2.5.1.145" evidence="7"/>
<comment type="caution">
    <text evidence="8">The sequence shown here is derived from an EMBL/GenBank/DDBJ whole genome shotgun (WGS) entry which is preliminary data.</text>
</comment>
<evidence type="ECO:0000313" key="8">
    <source>
        <dbReference type="EMBL" id="NJC27057.1"/>
    </source>
</evidence>
<evidence type="ECO:0000256" key="2">
    <source>
        <dbReference type="ARBA" id="ARBA00022475"/>
    </source>
</evidence>
<feature type="transmembrane region" description="Helical" evidence="7">
    <location>
        <begin position="128"/>
        <end position="145"/>
    </location>
</feature>
<dbReference type="GO" id="GO:0016740">
    <property type="term" value="F:transferase activity"/>
    <property type="evidence" value="ECO:0007669"/>
    <property type="project" value="UniProtKB-KW"/>
</dbReference>
<evidence type="ECO:0000256" key="1">
    <source>
        <dbReference type="ARBA" id="ARBA00007150"/>
    </source>
</evidence>
<organism evidence="8 9">
    <name type="scientific">Neolewinella antarctica</name>
    <dbReference type="NCBI Taxonomy" id="442734"/>
    <lineage>
        <taxon>Bacteria</taxon>
        <taxon>Pseudomonadati</taxon>
        <taxon>Bacteroidota</taxon>
        <taxon>Saprospiria</taxon>
        <taxon>Saprospirales</taxon>
        <taxon>Lewinellaceae</taxon>
        <taxon>Neolewinella</taxon>
    </lineage>
</organism>
<keyword evidence="5 7" id="KW-1133">Transmembrane helix</keyword>
<feature type="transmembrane region" description="Helical" evidence="7">
    <location>
        <begin position="179"/>
        <end position="197"/>
    </location>
</feature>
<dbReference type="PANTHER" id="PTHR30589:SF0">
    <property type="entry name" value="PHOSPHATIDYLGLYCEROL--PROLIPOPROTEIN DIACYLGLYCERYL TRANSFERASE"/>
    <property type="match status" value="1"/>
</dbReference>
<evidence type="ECO:0000256" key="7">
    <source>
        <dbReference type="HAMAP-Rule" id="MF_01147"/>
    </source>
</evidence>
<dbReference type="Proteomes" id="UP000770785">
    <property type="component" value="Unassembled WGS sequence"/>
</dbReference>
<keyword evidence="4 7" id="KW-0812">Transmembrane</keyword>
<sequence length="279" mass="31847">MLAYITWDVSPEIFSLGPIHVRWYGLMFAFGFMIGFALVRRMFLREGAPEEWLDYVFYFLIGGTILGARFGHVLFYQWDYYSSNPGQILKIWEGGLASHGGVIGVVTALWLFSKIISKKSFFWISDKVAAPIALVGAMIRFGNLMNSEIVGVPSEQPWAFLFVRARGVLSEVPRHPVQIYESLSYLFTFLVLIALYWQRDMWKKPGFLTGLWFVMIFGFRFIWEYFKSDQGGFGQALTTGQWLSVPCVLLGLGMIAYSYRARPFSPAGEELDSGALPRR</sequence>
<dbReference type="InterPro" id="IPR001640">
    <property type="entry name" value="Lgt"/>
</dbReference>
<dbReference type="PANTHER" id="PTHR30589">
    <property type="entry name" value="PROLIPOPROTEIN DIACYLGLYCERYL TRANSFERASE"/>
    <property type="match status" value="1"/>
</dbReference>
<feature type="binding site" evidence="7">
    <location>
        <position position="140"/>
    </location>
    <ligand>
        <name>a 1,2-diacyl-sn-glycero-3-phospho-(1'-sn-glycerol)</name>
        <dbReference type="ChEBI" id="CHEBI:64716"/>
    </ligand>
</feature>
<name>A0ABX0XCY2_9BACT</name>
<feature type="transmembrane region" description="Helical" evidence="7">
    <location>
        <begin position="206"/>
        <end position="223"/>
    </location>
</feature>
<feature type="transmembrane region" description="Helical" evidence="7">
    <location>
        <begin position="23"/>
        <end position="43"/>
    </location>
</feature>
<comment type="function">
    <text evidence="7">Catalyzes the transfer of the diacylglyceryl group from phosphatidylglycerol to the sulfhydryl group of the N-terminal cysteine of a prolipoprotein, the first step in the formation of mature lipoproteins.</text>
</comment>
<keyword evidence="2 7" id="KW-1003">Cell membrane</keyword>
<evidence type="ECO:0000256" key="5">
    <source>
        <dbReference type="ARBA" id="ARBA00022989"/>
    </source>
</evidence>
<feature type="transmembrane region" description="Helical" evidence="7">
    <location>
        <begin position="243"/>
        <end position="259"/>
    </location>
</feature>
<dbReference type="NCBIfam" id="TIGR00544">
    <property type="entry name" value="lgt"/>
    <property type="match status" value="1"/>
</dbReference>
<comment type="subcellular location">
    <subcellularLocation>
        <location evidence="7">Cell membrane</location>
        <topology evidence="7">Multi-pass membrane protein</topology>
    </subcellularLocation>
</comment>
<protein>
    <recommendedName>
        <fullName evidence="7">Phosphatidylglycerol--prolipoprotein diacylglyceryl transferase</fullName>
        <ecNumber evidence="7">2.5.1.145</ecNumber>
    </recommendedName>
</protein>
<feature type="transmembrane region" description="Helical" evidence="7">
    <location>
        <begin position="55"/>
        <end position="76"/>
    </location>
</feature>
<reference evidence="8 9" key="1">
    <citation type="submission" date="2020-03" db="EMBL/GenBank/DDBJ databases">
        <title>Genomic Encyclopedia of Type Strains, Phase IV (KMG-IV): sequencing the most valuable type-strain genomes for metagenomic binning, comparative biology and taxonomic classification.</title>
        <authorList>
            <person name="Goeker M."/>
        </authorList>
    </citation>
    <scope>NUCLEOTIDE SEQUENCE [LARGE SCALE GENOMIC DNA]</scope>
    <source>
        <strain evidence="8 9">DSM 105096</strain>
    </source>
</reference>
<evidence type="ECO:0000256" key="4">
    <source>
        <dbReference type="ARBA" id="ARBA00022692"/>
    </source>
</evidence>
<evidence type="ECO:0000313" key="9">
    <source>
        <dbReference type="Proteomes" id="UP000770785"/>
    </source>
</evidence>
<comment type="pathway">
    <text evidence="7">Protein modification; lipoprotein biosynthesis (diacylglyceryl transfer).</text>
</comment>
<accession>A0ABX0XCY2</accession>
<dbReference type="EMBL" id="JAATJH010000004">
    <property type="protein sequence ID" value="NJC27057.1"/>
    <property type="molecule type" value="Genomic_DNA"/>
</dbReference>
<evidence type="ECO:0000256" key="6">
    <source>
        <dbReference type="ARBA" id="ARBA00023136"/>
    </source>
</evidence>
<keyword evidence="9" id="KW-1185">Reference proteome</keyword>
<keyword evidence="6 7" id="KW-0472">Membrane</keyword>